<keyword evidence="1" id="KW-0472">Membrane</keyword>
<dbReference type="RefSeq" id="WP_095267499.1">
    <property type="nucleotide sequence ID" value="NZ_NPBY01000078.1"/>
</dbReference>
<accession>A0A268EH92</accession>
<feature type="transmembrane region" description="Helical" evidence="1">
    <location>
        <begin position="150"/>
        <end position="169"/>
    </location>
</feature>
<dbReference type="Pfam" id="PF12730">
    <property type="entry name" value="ABC2_membrane_4"/>
    <property type="match status" value="1"/>
</dbReference>
<evidence type="ECO:0000256" key="1">
    <source>
        <dbReference type="SAM" id="Phobius"/>
    </source>
</evidence>
<organism evidence="2 3">
    <name type="scientific">Paenibacillus campinasensis</name>
    <dbReference type="NCBI Taxonomy" id="66347"/>
    <lineage>
        <taxon>Bacteria</taxon>
        <taxon>Bacillati</taxon>
        <taxon>Bacillota</taxon>
        <taxon>Bacilli</taxon>
        <taxon>Bacillales</taxon>
        <taxon>Paenibacillaceae</taxon>
        <taxon>Paenibacillus</taxon>
    </lineage>
</organism>
<evidence type="ECO:0000313" key="3">
    <source>
        <dbReference type="Proteomes" id="UP000215596"/>
    </source>
</evidence>
<dbReference type="PANTHER" id="PTHR37305:SF1">
    <property type="entry name" value="MEMBRANE PROTEIN"/>
    <property type="match status" value="1"/>
</dbReference>
<feature type="transmembrane region" description="Helical" evidence="1">
    <location>
        <begin position="219"/>
        <end position="248"/>
    </location>
</feature>
<dbReference type="Proteomes" id="UP000215596">
    <property type="component" value="Unassembled WGS sequence"/>
</dbReference>
<dbReference type="PANTHER" id="PTHR37305">
    <property type="entry name" value="INTEGRAL MEMBRANE PROTEIN-RELATED"/>
    <property type="match status" value="1"/>
</dbReference>
<feature type="transmembrane region" description="Helical" evidence="1">
    <location>
        <begin position="176"/>
        <end position="199"/>
    </location>
</feature>
<comment type="caution">
    <text evidence="2">The sequence shown here is derived from an EMBL/GenBank/DDBJ whole genome shotgun (WGS) entry which is preliminary data.</text>
</comment>
<name>A0A268EH92_9BACL</name>
<dbReference type="AlphaFoldDB" id="A0A268EH92"/>
<feature type="transmembrane region" description="Helical" evidence="1">
    <location>
        <begin position="105"/>
        <end position="130"/>
    </location>
</feature>
<feature type="transmembrane region" description="Helical" evidence="1">
    <location>
        <begin position="21"/>
        <end position="40"/>
    </location>
</feature>
<keyword evidence="1" id="KW-1133">Transmembrane helix</keyword>
<feature type="transmembrane region" description="Helical" evidence="1">
    <location>
        <begin position="60"/>
        <end position="78"/>
    </location>
</feature>
<proteinExistence type="predicted"/>
<sequence>MRSFGYLLWNEWLKMFKKRSFFIPYLLLAGMVIFVAFILSEFAQGSADGYGFAEMALSTRGMGAMLTLLAIVMTAGTVSKEHSMGTIKFLLIRAQTRTKILASKYVMVLIYSATLVVFLGVIAVLTGQIVFGPGDGAGATTFSEVLRAGVYNLVYTAVYVTLAFTAGILTRSTGSAIGIGMFMIVAESLAVQLLARYSWSKYLLFFNVDLSMYDGGAGSVFPGMSLMFSIIVLAAYLLFFLMAGFITFNKRDVA</sequence>
<keyword evidence="1" id="KW-0812">Transmembrane</keyword>
<dbReference type="OrthoDB" id="8613028at2"/>
<dbReference type="EMBL" id="NPBY01000078">
    <property type="protein sequence ID" value="PAD72491.1"/>
    <property type="molecule type" value="Genomic_DNA"/>
</dbReference>
<reference evidence="2 3" key="1">
    <citation type="submission" date="2017-07" db="EMBL/GenBank/DDBJ databases">
        <title>Isolation and whole genome analysis of endospore-forming bacteria from heroin.</title>
        <authorList>
            <person name="Kalinowski J."/>
            <person name="Ahrens B."/>
            <person name="Al-Dilaimi A."/>
            <person name="Winkler A."/>
            <person name="Wibberg D."/>
            <person name="Schleenbecker U."/>
            <person name="Ruckert C."/>
            <person name="Wolfel R."/>
            <person name="Grass G."/>
        </authorList>
    </citation>
    <scope>NUCLEOTIDE SEQUENCE [LARGE SCALE GENOMIC DNA]</scope>
    <source>
        <strain evidence="2 3">7537-G1</strain>
    </source>
</reference>
<evidence type="ECO:0008006" key="4">
    <source>
        <dbReference type="Google" id="ProtNLM"/>
    </source>
</evidence>
<evidence type="ECO:0000313" key="2">
    <source>
        <dbReference type="EMBL" id="PAD72491.1"/>
    </source>
</evidence>
<gene>
    <name evidence="2" type="ORF">CHH67_21850</name>
</gene>
<protein>
    <recommendedName>
        <fullName evidence="4">ABC transporter permease subunit</fullName>
    </recommendedName>
</protein>